<sequence>MGNRQSSPTAPAADPQALRDALQVLWHVFTIAISHKEKVPPIDIKEGNYLPEHDSTPVPLFTFIRDEERLTTMHEYPTSSAYQHIVNKFGAEKAGYLVRAYTKWWECDFSAKSMIGPVRKAVSHLFNGAKVEWIDLREARIGFMVDDSLGCLDESIHSIPLITLPPGDELAVDFTIEQYGWHPSEFFLPLIE</sequence>
<protein>
    <submittedName>
        <fullName evidence="1">Uncharacterized protein</fullName>
    </submittedName>
</protein>
<evidence type="ECO:0000313" key="1">
    <source>
        <dbReference type="EMBL" id="KAF1950599.1"/>
    </source>
</evidence>
<organism evidence="1 2">
    <name type="scientific">Byssothecium circinans</name>
    <dbReference type="NCBI Taxonomy" id="147558"/>
    <lineage>
        <taxon>Eukaryota</taxon>
        <taxon>Fungi</taxon>
        <taxon>Dikarya</taxon>
        <taxon>Ascomycota</taxon>
        <taxon>Pezizomycotina</taxon>
        <taxon>Dothideomycetes</taxon>
        <taxon>Pleosporomycetidae</taxon>
        <taxon>Pleosporales</taxon>
        <taxon>Massarineae</taxon>
        <taxon>Massarinaceae</taxon>
        <taxon>Byssothecium</taxon>
    </lineage>
</organism>
<accession>A0A6A5TFP9</accession>
<dbReference type="Proteomes" id="UP000800035">
    <property type="component" value="Unassembled WGS sequence"/>
</dbReference>
<reference evidence="1" key="1">
    <citation type="journal article" date="2020" name="Stud. Mycol.">
        <title>101 Dothideomycetes genomes: a test case for predicting lifestyles and emergence of pathogens.</title>
        <authorList>
            <person name="Haridas S."/>
            <person name="Albert R."/>
            <person name="Binder M."/>
            <person name="Bloem J."/>
            <person name="Labutti K."/>
            <person name="Salamov A."/>
            <person name="Andreopoulos B."/>
            <person name="Baker S."/>
            <person name="Barry K."/>
            <person name="Bills G."/>
            <person name="Bluhm B."/>
            <person name="Cannon C."/>
            <person name="Castanera R."/>
            <person name="Culley D."/>
            <person name="Daum C."/>
            <person name="Ezra D."/>
            <person name="Gonzalez J."/>
            <person name="Henrissat B."/>
            <person name="Kuo A."/>
            <person name="Liang C."/>
            <person name="Lipzen A."/>
            <person name="Lutzoni F."/>
            <person name="Magnuson J."/>
            <person name="Mondo S."/>
            <person name="Nolan M."/>
            <person name="Ohm R."/>
            <person name="Pangilinan J."/>
            <person name="Park H.-J."/>
            <person name="Ramirez L."/>
            <person name="Alfaro M."/>
            <person name="Sun H."/>
            <person name="Tritt A."/>
            <person name="Yoshinaga Y."/>
            <person name="Zwiers L.-H."/>
            <person name="Turgeon B."/>
            <person name="Goodwin S."/>
            <person name="Spatafora J."/>
            <person name="Crous P."/>
            <person name="Grigoriev I."/>
        </authorList>
    </citation>
    <scope>NUCLEOTIDE SEQUENCE</scope>
    <source>
        <strain evidence="1">CBS 675.92</strain>
    </source>
</reference>
<evidence type="ECO:0000313" key="2">
    <source>
        <dbReference type="Proteomes" id="UP000800035"/>
    </source>
</evidence>
<dbReference type="EMBL" id="ML977024">
    <property type="protein sequence ID" value="KAF1950599.1"/>
    <property type="molecule type" value="Genomic_DNA"/>
</dbReference>
<gene>
    <name evidence="1" type="ORF">CC80DRAFT_598025</name>
</gene>
<keyword evidence="2" id="KW-1185">Reference proteome</keyword>
<dbReference type="AlphaFoldDB" id="A0A6A5TFP9"/>
<proteinExistence type="predicted"/>
<name>A0A6A5TFP9_9PLEO</name>